<dbReference type="Pfam" id="PF18966">
    <property type="entry name" value="Lipoprotein_23"/>
    <property type="match status" value="1"/>
</dbReference>
<reference evidence="4" key="1">
    <citation type="submission" date="2016-06" db="EMBL/GenBank/DDBJ databases">
        <authorList>
            <person name="Varghese N."/>
            <person name="Submissions Spin"/>
        </authorList>
    </citation>
    <scope>NUCLEOTIDE SEQUENCE [LARGE SCALE GENOMIC DNA]</scope>
    <source>
        <strain evidence="4">DSM 44815</strain>
    </source>
</reference>
<feature type="chain" id="PRO_5039134689" description="Lipoprotein" evidence="2">
    <location>
        <begin position="20"/>
        <end position="214"/>
    </location>
</feature>
<keyword evidence="4" id="KW-1185">Reference proteome</keyword>
<dbReference type="STRING" id="261654.GA0070611_3061"/>
<protein>
    <recommendedName>
        <fullName evidence="5">Lipoprotein</fullName>
    </recommendedName>
</protein>
<dbReference type="PROSITE" id="PS51257">
    <property type="entry name" value="PROKAR_LIPOPROTEIN"/>
    <property type="match status" value="1"/>
</dbReference>
<keyword evidence="2" id="KW-0732">Signal</keyword>
<organism evidence="3 4">
    <name type="scientific">Micromonospora auratinigra</name>
    <dbReference type="NCBI Taxonomy" id="261654"/>
    <lineage>
        <taxon>Bacteria</taxon>
        <taxon>Bacillati</taxon>
        <taxon>Actinomycetota</taxon>
        <taxon>Actinomycetes</taxon>
        <taxon>Micromonosporales</taxon>
        <taxon>Micromonosporaceae</taxon>
        <taxon>Micromonospora</taxon>
    </lineage>
</organism>
<dbReference type="RefSeq" id="WP_091664579.1">
    <property type="nucleotide sequence ID" value="NZ_LT594323.1"/>
</dbReference>
<evidence type="ECO:0000313" key="3">
    <source>
        <dbReference type="EMBL" id="SBT45526.1"/>
    </source>
</evidence>
<dbReference type="PATRIC" id="fig|261654.4.peg.3113"/>
<dbReference type="OrthoDB" id="3695526at2"/>
<accession>A0A1A8ZNT4</accession>
<dbReference type="AlphaFoldDB" id="A0A1A8ZNT4"/>
<dbReference type="EMBL" id="LT594323">
    <property type="protein sequence ID" value="SBT45526.1"/>
    <property type="molecule type" value="Genomic_DNA"/>
</dbReference>
<dbReference type="Proteomes" id="UP000199385">
    <property type="component" value="Chromosome I"/>
</dbReference>
<gene>
    <name evidence="3" type="ORF">GA0070611_3061</name>
</gene>
<feature type="region of interest" description="Disordered" evidence="1">
    <location>
        <begin position="26"/>
        <end position="48"/>
    </location>
</feature>
<dbReference type="InterPro" id="IPR044058">
    <property type="entry name" value="Lipoprotein_23"/>
</dbReference>
<sequence length="214" mass="22406">MFRRTATAALAALTLAVTAGCGDGDAQPAGAPAPSGSPGPTGSPVAAGPPWYDEIAPAAAAVTIGEKAGPCRLPATFSMPAKWRAKAVRGGPDVKIGEAVPVCEIDAKPAGNIGFLRVWTIRRSGTPERTLDAFLNAYGAAAERDYRRTKVGVLDAYEASFSDADGNPERAALVSTIWGPLLLTLGGLDEEEHREMLPAYQLVKQTAKNNRDYE</sequence>
<name>A0A1A8ZNT4_9ACTN</name>
<feature type="signal peptide" evidence="2">
    <location>
        <begin position="1"/>
        <end position="19"/>
    </location>
</feature>
<evidence type="ECO:0008006" key="5">
    <source>
        <dbReference type="Google" id="ProtNLM"/>
    </source>
</evidence>
<proteinExistence type="predicted"/>
<evidence type="ECO:0000313" key="4">
    <source>
        <dbReference type="Proteomes" id="UP000199385"/>
    </source>
</evidence>
<evidence type="ECO:0000256" key="1">
    <source>
        <dbReference type="SAM" id="MobiDB-lite"/>
    </source>
</evidence>
<evidence type="ECO:0000256" key="2">
    <source>
        <dbReference type="SAM" id="SignalP"/>
    </source>
</evidence>